<evidence type="ECO:0000256" key="7">
    <source>
        <dbReference type="SAM" id="MobiDB-lite"/>
    </source>
</evidence>
<comment type="similarity">
    <text evidence="3">Belongs to the FMP46 family.</text>
</comment>
<evidence type="ECO:0000256" key="1">
    <source>
        <dbReference type="ARBA" id="ARBA00002963"/>
    </source>
</evidence>
<dbReference type="PROSITE" id="PS51353">
    <property type="entry name" value="ARSC"/>
    <property type="match status" value="1"/>
</dbReference>
<dbReference type="PANTHER" id="PTHR28071">
    <property type="entry name" value="REDOX PROTEIN FMP46, MITOCHONDRIAL-RELATED"/>
    <property type="match status" value="1"/>
</dbReference>
<dbReference type="GeneID" id="19240510"/>
<proteinExistence type="inferred from homology"/>
<dbReference type="InterPro" id="IPR012882">
    <property type="entry name" value="Fmp46"/>
</dbReference>
<sequence length="141" mass="15626">MFRMHKTLDVITLFHTPSIQASTRIATLLKQASAQSQEQATEDQASDHSHQNSPRDPFELDITEAPPTKDQLKSIFEYVGGSKAAQLVKGASSQSDALRKLQENPDNFLRPVVVDWNRGKAVVGDNESAILKLVKEQPKES</sequence>
<dbReference type="EMBL" id="KE720921">
    <property type="protein sequence ID" value="ERF73857.1"/>
    <property type="molecule type" value="Genomic_DNA"/>
</dbReference>
<accession>U1G8S1</accession>
<dbReference type="RefSeq" id="XP_007800558.1">
    <property type="nucleotide sequence ID" value="XM_007802367.1"/>
</dbReference>
<dbReference type="AlphaFoldDB" id="U1G8S1"/>
<dbReference type="InterPro" id="IPR006660">
    <property type="entry name" value="Arsenate_reductase-like"/>
</dbReference>
<comment type="function">
    <text evidence="1">Putative mitochondrial redox protein which could be involved in the reduction of small toxic molecules.</text>
</comment>
<dbReference type="eggNOG" id="ENOG502S4MH">
    <property type="taxonomic scope" value="Eukaryota"/>
</dbReference>
<reference evidence="9" key="1">
    <citation type="journal article" date="2014" name="BMC Genomics">
        <title>Genome characteristics reveal the impact of lichenization on lichen-forming fungus Endocarpon pusillum Hedwig (Verrucariales, Ascomycota).</title>
        <authorList>
            <person name="Wang Y.-Y."/>
            <person name="Liu B."/>
            <person name="Zhang X.-Y."/>
            <person name="Zhou Q.-M."/>
            <person name="Zhang T."/>
            <person name="Li H."/>
            <person name="Yu Y.-F."/>
            <person name="Zhang X.-L."/>
            <person name="Hao X.-Y."/>
            <person name="Wang M."/>
            <person name="Wang L."/>
            <person name="Wei J.-C."/>
        </authorList>
    </citation>
    <scope>NUCLEOTIDE SEQUENCE [LARGE SCALE GENOMIC DNA]</scope>
    <source>
        <strain evidence="9">Z07020 / HMAS-L-300199</strain>
    </source>
</reference>
<dbReference type="Pfam" id="PF07955">
    <property type="entry name" value="DUF1687"/>
    <property type="match status" value="1"/>
</dbReference>
<dbReference type="InterPro" id="IPR036249">
    <property type="entry name" value="Thioredoxin-like_sf"/>
</dbReference>
<name>U1G8S1_ENDPU</name>
<dbReference type="OrthoDB" id="59229at2759"/>
<dbReference type="GO" id="GO:0016491">
    <property type="term" value="F:oxidoreductase activity"/>
    <property type="evidence" value="ECO:0007669"/>
    <property type="project" value="UniProtKB-KW"/>
</dbReference>
<evidence type="ECO:0000256" key="6">
    <source>
        <dbReference type="ARBA" id="ARBA00023128"/>
    </source>
</evidence>
<dbReference type="GO" id="GO:0005739">
    <property type="term" value="C:mitochondrion"/>
    <property type="evidence" value="ECO:0007669"/>
    <property type="project" value="UniProtKB-SubCell"/>
</dbReference>
<feature type="compositionally biased region" description="Low complexity" evidence="7">
    <location>
        <begin position="31"/>
        <end position="43"/>
    </location>
</feature>
<evidence type="ECO:0000256" key="2">
    <source>
        <dbReference type="ARBA" id="ARBA00004173"/>
    </source>
</evidence>
<evidence type="ECO:0000256" key="4">
    <source>
        <dbReference type="ARBA" id="ARBA00022946"/>
    </source>
</evidence>
<evidence type="ECO:0000313" key="8">
    <source>
        <dbReference type="EMBL" id="ERF73857.1"/>
    </source>
</evidence>
<keyword evidence="5" id="KW-0560">Oxidoreductase</keyword>
<evidence type="ECO:0000256" key="5">
    <source>
        <dbReference type="ARBA" id="ARBA00023002"/>
    </source>
</evidence>
<comment type="subcellular location">
    <subcellularLocation>
        <location evidence="2">Mitochondrion</location>
    </subcellularLocation>
</comment>
<dbReference type="Gene3D" id="3.40.30.10">
    <property type="entry name" value="Glutaredoxin"/>
    <property type="match status" value="1"/>
</dbReference>
<evidence type="ECO:0008006" key="10">
    <source>
        <dbReference type="Google" id="ProtNLM"/>
    </source>
</evidence>
<feature type="region of interest" description="Disordered" evidence="7">
    <location>
        <begin position="30"/>
        <end position="65"/>
    </location>
</feature>
<keyword evidence="4" id="KW-0809">Transit peptide</keyword>
<dbReference type="OMA" id="IVDWNNG"/>
<keyword evidence="9" id="KW-1185">Reference proteome</keyword>
<dbReference type="HOGENOM" id="CLU_126094_0_0_1"/>
<dbReference type="SUPFAM" id="SSF52833">
    <property type="entry name" value="Thioredoxin-like"/>
    <property type="match status" value="1"/>
</dbReference>
<gene>
    <name evidence="8" type="ORF">EPUS_05562</name>
</gene>
<dbReference type="PANTHER" id="PTHR28071:SF1">
    <property type="entry name" value="REDOX PROTEIN FMP46, MITOCHONDRIAL-RELATED"/>
    <property type="match status" value="1"/>
</dbReference>
<organism evidence="8 9">
    <name type="scientific">Endocarpon pusillum (strain Z07020 / HMAS-L-300199)</name>
    <name type="common">Lichen-forming fungus</name>
    <dbReference type="NCBI Taxonomy" id="1263415"/>
    <lineage>
        <taxon>Eukaryota</taxon>
        <taxon>Fungi</taxon>
        <taxon>Dikarya</taxon>
        <taxon>Ascomycota</taxon>
        <taxon>Pezizomycotina</taxon>
        <taxon>Eurotiomycetes</taxon>
        <taxon>Chaetothyriomycetidae</taxon>
        <taxon>Verrucariales</taxon>
        <taxon>Verrucariaceae</taxon>
        <taxon>Endocarpon</taxon>
    </lineage>
</organism>
<dbReference type="Proteomes" id="UP000019373">
    <property type="component" value="Unassembled WGS sequence"/>
</dbReference>
<protein>
    <recommendedName>
        <fullName evidence="10">Redox protein fmp46, mitochondrial</fullName>
    </recommendedName>
</protein>
<keyword evidence="6" id="KW-0496">Mitochondrion</keyword>
<evidence type="ECO:0000313" key="9">
    <source>
        <dbReference type="Proteomes" id="UP000019373"/>
    </source>
</evidence>
<evidence type="ECO:0000256" key="3">
    <source>
        <dbReference type="ARBA" id="ARBA00009734"/>
    </source>
</evidence>